<comment type="caution">
    <text evidence="1">The sequence shown here is derived from an EMBL/GenBank/DDBJ whole genome shotgun (WGS) entry which is preliminary data.</text>
</comment>
<keyword evidence="2" id="KW-1185">Reference proteome</keyword>
<reference evidence="1" key="1">
    <citation type="journal article" date="2023" name="Plant J.">
        <title>The genome of the king protea, Protea cynaroides.</title>
        <authorList>
            <person name="Chang J."/>
            <person name="Duong T.A."/>
            <person name="Schoeman C."/>
            <person name="Ma X."/>
            <person name="Roodt D."/>
            <person name="Barker N."/>
            <person name="Li Z."/>
            <person name="Van de Peer Y."/>
            <person name="Mizrachi E."/>
        </authorList>
    </citation>
    <scope>NUCLEOTIDE SEQUENCE</scope>
    <source>
        <tissue evidence="1">Young leaves</tissue>
    </source>
</reference>
<evidence type="ECO:0000313" key="1">
    <source>
        <dbReference type="EMBL" id="KAJ4956357.1"/>
    </source>
</evidence>
<evidence type="ECO:0000313" key="2">
    <source>
        <dbReference type="Proteomes" id="UP001141806"/>
    </source>
</evidence>
<sequence length="156" mass="17607">MSMEALAMAGADYLECNIDLHRWECRQKLDPPPPHLIAHAGRSKNLQASHRKSGNRRLEVRSSCDYQLPRISLKNTPSVSNDDGGKNEITSTILKNTCKKADADCIESNSTCDKSPSPPSCSEEFYQEEVEKPETHCWKQGWIKIFCCVPFQCFSI</sequence>
<name>A0A9Q0JYN6_9MAGN</name>
<dbReference type="OrthoDB" id="978199at2759"/>
<dbReference type="EMBL" id="JAMYWD010000011">
    <property type="protein sequence ID" value="KAJ4956357.1"/>
    <property type="molecule type" value="Genomic_DNA"/>
</dbReference>
<gene>
    <name evidence="1" type="ORF">NE237_013140</name>
</gene>
<proteinExistence type="predicted"/>
<protein>
    <submittedName>
        <fullName evidence="1">Uncharacterized protein</fullName>
    </submittedName>
</protein>
<dbReference type="Proteomes" id="UP001141806">
    <property type="component" value="Unassembled WGS sequence"/>
</dbReference>
<accession>A0A9Q0JYN6</accession>
<organism evidence="1 2">
    <name type="scientific">Protea cynaroides</name>
    <dbReference type="NCBI Taxonomy" id="273540"/>
    <lineage>
        <taxon>Eukaryota</taxon>
        <taxon>Viridiplantae</taxon>
        <taxon>Streptophyta</taxon>
        <taxon>Embryophyta</taxon>
        <taxon>Tracheophyta</taxon>
        <taxon>Spermatophyta</taxon>
        <taxon>Magnoliopsida</taxon>
        <taxon>Proteales</taxon>
        <taxon>Proteaceae</taxon>
        <taxon>Protea</taxon>
    </lineage>
</organism>
<dbReference type="AlphaFoldDB" id="A0A9Q0JYN6"/>